<evidence type="ECO:0000313" key="1">
    <source>
        <dbReference type="Proteomes" id="UP000025227"/>
    </source>
</evidence>
<keyword evidence="1" id="KW-1185">Reference proteome</keyword>
<name>A0A7I4YLI4_HAECO</name>
<dbReference type="AlphaFoldDB" id="A0A7I4YLI4"/>
<sequence length="77" mass="8844">MNLKHYNWTKTIMAKVWIMDTCMYAAVEKQDLKERRAAVMDEAAEAGRSIRNARLSFANYKTKMTSLRRPDGTVTAS</sequence>
<reference evidence="2" key="1">
    <citation type="submission" date="2020-12" db="UniProtKB">
        <authorList>
            <consortium name="WormBaseParasite"/>
        </authorList>
    </citation>
    <scope>IDENTIFICATION</scope>
    <source>
        <strain evidence="2">MHco3</strain>
    </source>
</reference>
<dbReference type="WBParaSite" id="HCON_00108410-00001">
    <property type="protein sequence ID" value="HCON_00108410-00001"/>
    <property type="gene ID" value="HCON_00108410"/>
</dbReference>
<proteinExistence type="predicted"/>
<evidence type="ECO:0000313" key="2">
    <source>
        <dbReference type="WBParaSite" id="HCON_00108410-00001"/>
    </source>
</evidence>
<dbReference type="OrthoDB" id="5865375at2759"/>
<accession>A0A7I4YLI4</accession>
<organism evidence="1 2">
    <name type="scientific">Haemonchus contortus</name>
    <name type="common">Barber pole worm</name>
    <dbReference type="NCBI Taxonomy" id="6289"/>
    <lineage>
        <taxon>Eukaryota</taxon>
        <taxon>Metazoa</taxon>
        <taxon>Ecdysozoa</taxon>
        <taxon>Nematoda</taxon>
        <taxon>Chromadorea</taxon>
        <taxon>Rhabditida</taxon>
        <taxon>Rhabditina</taxon>
        <taxon>Rhabditomorpha</taxon>
        <taxon>Strongyloidea</taxon>
        <taxon>Trichostrongylidae</taxon>
        <taxon>Haemonchus</taxon>
    </lineage>
</organism>
<protein>
    <submittedName>
        <fullName evidence="2">Transposase</fullName>
    </submittedName>
</protein>
<dbReference type="Proteomes" id="UP000025227">
    <property type="component" value="Unplaced"/>
</dbReference>